<comment type="caution">
    <text evidence="3">The sequence shown here is derived from an EMBL/GenBank/DDBJ whole genome shotgun (WGS) entry which is preliminary data.</text>
</comment>
<dbReference type="Proteomes" id="UP000034854">
    <property type="component" value="Unassembled WGS sequence"/>
</dbReference>
<dbReference type="PANTHER" id="PTHR22946">
    <property type="entry name" value="DIENELACTONE HYDROLASE DOMAIN-CONTAINING PROTEIN-RELATED"/>
    <property type="match status" value="1"/>
</dbReference>
<dbReference type="InterPro" id="IPR002925">
    <property type="entry name" value="Dienelactn_hydro"/>
</dbReference>
<dbReference type="PANTHER" id="PTHR22946:SF9">
    <property type="entry name" value="POLYKETIDE TRANSFERASE AF380"/>
    <property type="match status" value="1"/>
</dbReference>
<dbReference type="InterPro" id="IPR050261">
    <property type="entry name" value="FrsA_esterase"/>
</dbReference>
<evidence type="ECO:0000259" key="2">
    <source>
        <dbReference type="Pfam" id="PF01738"/>
    </source>
</evidence>
<dbReference type="AlphaFoldDB" id="A0A0G0XJV4"/>
<evidence type="ECO:0000313" key="4">
    <source>
        <dbReference type="Proteomes" id="UP000034854"/>
    </source>
</evidence>
<gene>
    <name evidence="3" type="ORF">UU34_C0002G0074</name>
</gene>
<protein>
    <submittedName>
        <fullName evidence="3">Hydrolase of the alpha/beta superfamily</fullName>
    </submittedName>
</protein>
<keyword evidence="1 3" id="KW-0378">Hydrolase</keyword>
<evidence type="ECO:0000256" key="1">
    <source>
        <dbReference type="ARBA" id="ARBA00022801"/>
    </source>
</evidence>
<feature type="domain" description="Dienelactone hydrolase" evidence="2">
    <location>
        <begin position="45"/>
        <end position="156"/>
    </location>
</feature>
<dbReference type="SUPFAM" id="SSF53474">
    <property type="entry name" value="alpha/beta-Hydrolases"/>
    <property type="match status" value="1"/>
</dbReference>
<dbReference type="Gene3D" id="3.40.50.1820">
    <property type="entry name" value="alpha/beta hydrolase"/>
    <property type="match status" value="1"/>
</dbReference>
<organism evidence="3 4">
    <name type="scientific">Candidatus Curtissbacteria bacterium GW2011_GWA1_41_11</name>
    <dbReference type="NCBI Taxonomy" id="1618409"/>
    <lineage>
        <taxon>Bacteria</taxon>
        <taxon>Candidatus Curtissiibacteriota</taxon>
    </lineage>
</organism>
<evidence type="ECO:0000313" key="3">
    <source>
        <dbReference type="EMBL" id="KKR87957.1"/>
    </source>
</evidence>
<dbReference type="Pfam" id="PF01738">
    <property type="entry name" value="DLH"/>
    <property type="match status" value="1"/>
</dbReference>
<reference evidence="3 4" key="1">
    <citation type="journal article" date="2015" name="Nature">
        <title>rRNA introns, odd ribosomes, and small enigmatic genomes across a large radiation of phyla.</title>
        <authorList>
            <person name="Brown C.T."/>
            <person name="Hug L.A."/>
            <person name="Thomas B.C."/>
            <person name="Sharon I."/>
            <person name="Castelle C.J."/>
            <person name="Singh A."/>
            <person name="Wilkins M.J."/>
            <person name="Williams K.H."/>
            <person name="Banfield J.F."/>
        </authorList>
    </citation>
    <scope>NUCLEOTIDE SEQUENCE [LARGE SCALE GENOMIC DNA]</scope>
</reference>
<proteinExistence type="predicted"/>
<dbReference type="InterPro" id="IPR029058">
    <property type="entry name" value="AB_hydrolase_fold"/>
</dbReference>
<name>A0A0G0XJV4_9BACT</name>
<dbReference type="GO" id="GO:0052689">
    <property type="term" value="F:carboxylic ester hydrolase activity"/>
    <property type="evidence" value="ECO:0007669"/>
    <property type="project" value="UniProtKB-ARBA"/>
</dbReference>
<accession>A0A0G0XJV4</accession>
<dbReference type="EMBL" id="LCAG01000002">
    <property type="protein sequence ID" value="KKR87957.1"/>
    <property type="molecule type" value="Genomic_DNA"/>
</dbReference>
<sequence length="283" mass="31657">MFDYIRNRDGKRIFAVIDYPSGKGTFSFGVEGPFTNHRFSGTGGQDRWPAVLIVHGFKGSSAQRHIQGVSDVLVDAGFLTIRPDLTKNPGRSYIEFADMTYSQELKDCEDVLEYLLAMDEVDKNKIGIAGHSLAGTIVSEIAAKRNEIKALAILSGVYSFEFVAEHIFSKPFQKAKKEFDQKGWTSVWSEHLERRLKIKRGFYEDVIGRTAGDFAGEIKCPTLVISSGKDEAVSQKHADLWMKNLGTKEKHMEIIEGSDHNYSGDAMSRVSPIVASWFAKHLI</sequence>